<dbReference type="CDD" id="cd15831">
    <property type="entry name" value="BTAD"/>
    <property type="match status" value="1"/>
</dbReference>
<keyword evidence="4" id="KW-0804">Transcription</keyword>
<gene>
    <name evidence="8" type="ORF">GA0070612_0043</name>
</gene>
<dbReference type="Proteomes" id="UP000198224">
    <property type="component" value="Chromosome I"/>
</dbReference>
<dbReference type="GO" id="GO:0043531">
    <property type="term" value="F:ADP binding"/>
    <property type="evidence" value="ECO:0007669"/>
    <property type="project" value="InterPro"/>
</dbReference>
<keyword evidence="9" id="KW-1185">Reference proteome</keyword>
<dbReference type="InterPro" id="IPR051677">
    <property type="entry name" value="AfsR-DnrI-RedD_regulator"/>
</dbReference>
<proteinExistence type="inferred from homology"/>
<dbReference type="EMBL" id="LT607409">
    <property type="protein sequence ID" value="SCE66118.1"/>
    <property type="molecule type" value="Genomic_DNA"/>
</dbReference>
<dbReference type="Pfam" id="PF03704">
    <property type="entry name" value="BTAD"/>
    <property type="match status" value="1"/>
</dbReference>
<dbReference type="SUPFAM" id="SSF46894">
    <property type="entry name" value="C-terminal effector domain of the bipartite response regulators"/>
    <property type="match status" value="1"/>
</dbReference>
<dbReference type="PANTHER" id="PTHR35807:SF1">
    <property type="entry name" value="TRANSCRIPTIONAL REGULATOR REDD"/>
    <property type="match status" value="1"/>
</dbReference>
<dbReference type="SUPFAM" id="SSF52540">
    <property type="entry name" value="P-loop containing nucleoside triphosphate hydrolases"/>
    <property type="match status" value="1"/>
</dbReference>
<dbReference type="SMART" id="SM00862">
    <property type="entry name" value="Trans_reg_C"/>
    <property type="match status" value="1"/>
</dbReference>
<accession>A0A1C4U339</accession>
<dbReference type="RefSeq" id="WP_088986060.1">
    <property type="nucleotide sequence ID" value="NZ_LT607409.1"/>
</dbReference>
<feature type="compositionally biased region" description="Basic and acidic residues" evidence="6">
    <location>
        <begin position="612"/>
        <end position="624"/>
    </location>
</feature>
<dbReference type="SMART" id="SM01043">
    <property type="entry name" value="BTAD"/>
    <property type="match status" value="1"/>
</dbReference>
<dbReference type="GO" id="GO:0006355">
    <property type="term" value="P:regulation of DNA-templated transcription"/>
    <property type="evidence" value="ECO:0007669"/>
    <property type="project" value="InterPro"/>
</dbReference>
<keyword evidence="2" id="KW-0805">Transcription regulation</keyword>
<sequence length="624" mass="67328">MRIRLLGPIEVESAGGPLDVGPRQRRAVLAALAVDAGTPVSIDTLTERVWGPAAPEAPRSALYAHVARLRRALAQVDDGSGKPIGLSRHGDGYVLDVERQQVDLHRLNRLIDTGRAATRISDERRIAALREAMDLWRGDPLATLASDWANRVRRSVASQLISLAGAWGAEELRLGSPEAVAERLARVLGSYPLAEPLVSLQMRALCAMGRTPEALQYYVDTRAQVVEQFGAEPGPELRNLHVAILRGELDEPYPGNVGPVSTPIRHVPRQLPADIARFSGRHDDLAPILSWLNPPSTEDSAPVVSIYGTAGVGKSTLAIHAAHKLTSRYPDGQLYIALRGTSADAEPLTPVDALARLLRALGVSMNCDQEQVDEAAALFRSVVAGRRLLLVLDNAVDAAQVRPLLPSGAGCATLVTSRQPLAGLSDVRQLRVGPLTVPDAIALLSHWVGAERVAAEPEAATAIAEWCECLPLALRIVGARLVARPGWPLAELRDRLADERRRLDNLEFDGVGLRASMAGSYDRLSGSPDRSERAIAEAFKLLGTSPMTELSRSTAARVLARSEAHTERILERLVDAQLLETSTPGSYRMGELLRLYARERFAGPEGEMTGELSDKEEASGSRLT</sequence>
<dbReference type="Gene3D" id="1.10.10.10">
    <property type="entry name" value="Winged helix-like DNA-binding domain superfamily/Winged helix DNA-binding domain"/>
    <property type="match status" value="1"/>
</dbReference>
<dbReference type="InterPro" id="IPR027417">
    <property type="entry name" value="P-loop_NTPase"/>
</dbReference>
<dbReference type="InterPro" id="IPR001867">
    <property type="entry name" value="OmpR/PhoB-type_DNA-bd"/>
</dbReference>
<dbReference type="Pfam" id="PF00486">
    <property type="entry name" value="Trans_reg_C"/>
    <property type="match status" value="1"/>
</dbReference>
<dbReference type="PROSITE" id="PS51755">
    <property type="entry name" value="OMPR_PHOB"/>
    <property type="match status" value="1"/>
</dbReference>
<dbReference type="Gene3D" id="3.40.50.300">
    <property type="entry name" value="P-loop containing nucleotide triphosphate hydrolases"/>
    <property type="match status" value="1"/>
</dbReference>
<name>A0A1C4U339_9ACTN</name>
<dbReference type="GO" id="GO:0000160">
    <property type="term" value="P:phosphorelay signal transduction system"/>
    <property type="evidence" value="ECO:0007669"/>
    <property type="project" value="InterPro"/>
</dbReference>
<dbReference type="Gene3D" id="1.25.40.10">
    <property type="entry name" value="Tetratricopeptide repeat domain"/>
    <property type="match status" value="1"/>
</dbReference>
<protein>
    <submittedName>
        <fullName evidence="8">DNA-binding transcriptional activator of the SARP family</fullName>
    </submittedName>
</protein>
<comment type="similarity">
    <text evidence="1">Belongs to the AfsR/DnrI/RedD regulatory family.</text>
</comment>
<evidence type="ECO:0000313" key="9">
    <source>
        <dbReference type="Proteomes" id="UP000198224"/>
    </source>
</evidence>
<dbReference type="Pfam" id="PF00931">
    <property type="entry name" value="NB-ARC"/>
    <property type="match status" value="1"/>
</dbReference>
<reference evidence="9" key="1">
    <citation type="submission" date="2016-06" db="EMBL/GenBank/DDBJ databases">
        <authorList>
            <person name="Varghese N."/>
            <person name="Submissions Spin"/>
        </authorList>
    </citation>
    <scope>NUCLEOTIDE SEQUENCE [LARGE SCALE GENOMIC DNA]</scope>
    <source>
        <strain evidence="9">DSM 45160</strain>
    </source>
</reference>
<evidence type="ECO:0000256" key="4">
    <source>
        <dbReference type="ARBA" id="ARBA00023163"/>
    </source>
</evidence>
<keyword evidence="3 5" id="KW-0238">DNA-binding</keyword>
<dbReference type="GO" id="GO:0003677">
    <property type="term" value="F:DNA binding"/>
    <property type="evidence" value="ECO:0007669"/>
    <property type="project" value="UniProtKB-UniRule"/>
</dbReference>
<evidence type="ECO:0000256" key="2">
    <source>
        <dbReference type="ARBA" id="ARBA00023015"/>
    </source>
</evidence>
<organism evidence="8 9">
    <name type="scientific">Micromonospora chokoriensis</name>
    <dbReference type="NCBI Taxonomy" id="356851"/>
    <lineage>
        <taxon>Bacteria</taxon>
        <taxon>Bacillati</taxon>
        <taxon>Actinomycetota</taxon>
        <taxon>Actinomycetes</taxon>
        <taxon>Micromonosporales</taxon>
        <taxon>Micromonosporaceae</taxon>
        <taxon>Micromonospora</taxon>
    </lineage>
</organism>
<feature type="domain" description="OmpR/PhoB-type" evidence="7">
    <location>
        <begin position="1"/>
        <end position="97"/>
    </location>
</feature>
<dbReference type="InterPro" id="IPR016032">
    <property type="entry name" value="Sig_transdc_resp-reg_C-effctor"/>
</dbReference>
<dbReference type="InterPro" id="IPR011990">
    <property type="entry name" value="TPR-like_helical_dom_sf"/>
</dbReference>
<dbReference type="PANTHER" id="PTHR35807">
    <property type="entry name" value="TRANSCRIPTIONAL REGULATOR REDD-RELATED"/>
    <property type="match status" value="1"/>
</dbReference>
<feature type="DNA-binding region" description="OmpR/PhoB-type" evidence="5">
    <location>
        <begin position="1"/>
        <end position="97"/>
    </location>
</feature>
<dbReference type="PRINTS" id="PR00364">
    <property type="entry name" value="DISEASERSIST"/>
</dbReference>
<evidence type="ECO:0000256" key="6">
    <source>
        <dbReference type="SAM" id="MobiDB-lite"/>
    </source>
</evidence>
<dbReference type="InterPro" id="IPR036388">
    <property type="entry name" value="WH-like_DNA-bd_sf"/>
</dbReference>
<dbReference type="InterPro" id="IPR002182">
    <property type="entry name" value="NB-ARC"/>
</dbReference>
<dbReference type="AlphaFoldDB" id="A0A1C4U339"/>
<evidence type="ECO:0000256" key="5">
    <source>
        <dbReference type="PROSITE-ProRule" id="PRU01091"/>
    </source>
</evidence>
<evidence type="ECO:0000259" key="7">
    <source>
        <dbReference type="PROSITE" id="PS51755"/>
    </source>
</evidence>
<evidence type="ECO:0000256" key="1">
    <source>
        <dbReference type="ARBA" id="ARBA00005820"/>
    </source>
</evidence>
<dbReference type="InterPro" id="IPR005158">
    <property type="entry name" value="BTAD"/>
</dbReference>
<feature type="region of interest" description="Disordered" evidence="6">
    <location>
        <begin position="604"/>
        <end position="624"/>
    </location>
</feature>
<evidence type="ECO:0000313" key="8">
    <source>
        <dbReference type="EMBL" id="SCE66118.1"/>
    </source>
</evidence>
<evidence type="ECO:0000256" key="3">
    <source>
        <dbReference type="ARBA" id="ARBA00023125"/>
    </source>
</evidence>
<dbReference type="SUPFAM" id="SSF48452">
    <property type="entry name" value="TPR-like"/>
    <property type="match status" value="1"/>
</dbReference>